<dbReference type="AlphaFoldDB" id="A0A9X2MPC8"/>
<dbReference type="InterPro" id="IPR036291">
    <property type="entry name" value="NAD(P)-bd_dom_sf"/>
</dbReference>
<gene>
    <name evidence="2" type="ORF">NQZ67_11175</name>
</gene>
<evidence type="ECO:0000256" key="1">
    <source>
        <dbReference type="SAM" id="MobiDB-lite"/>
    </source>
</evidence>
<dbReference type="RefSeq" id="WP_257445450.1">
    <property type="nucleotide sequence ID" value="NZ_JANIPJ010000006.1"/>
</dbReference>
<name>A0A9X2MPC8_9BACL</name>
<comment type="caution">
    <text evidence="2">The sequence shown here is derived from an EMBL/GenBank/DDBJ whole genome shotgun (WGS) entry which is preliminary data.</text>
</comment>
<reference evidence="2" key="1">
    <citation type="submission" date="2022-08" db="EMBL/GenBank/DDBJ databases">
        <title>The genomic sequence of strain Paenibacillus sp. SCIV0701.</title>
        <authorList>
            <person name="Zhao H."/>
        </authorList>
    </citation>
    <scope>NUCLEOTIDE SEQUENCE</scope>
    <source>
        <strain evidence="2">SCIV0701</strain>
    </source>
</reference>
<protein>
    <recommendedName>
        <fullName evidence="4">Quinate/shikimate 5-dehydrogenase/glutamyl-tRNA reductase domain-containing protein</fullName>
    </recommendedName>
</protein>
<keyword evidence="3" id="KW-1185">Reference proteome</keyword>
<accession>A0A9X2MPC8</accession>
<evidence type="ECO:0000313" key="3">
    <source>
        <dbReference type="Proteomes" id="UP001141950"/>
    </source>
</evidence>
<dbReference type="Proteomes" id="UP001141950">
    <property type="component" value="Unassembled WGS sequence"/>
</dbReference>
<dbReference type="SUPFAM" id="SSF51735">
    <property type="entry name" value="NAD(P)-binding Rossmann-fold domains"/>
    <property type="match status" value="1"/>
</dbReference>
<feature type="compositionally biased region" description="Basic and acidic residues" evidence="1">
    <location>
        <begin position="318"/>
        <end position="336"/>
    </location>
</feature>
<proteinExistence type="predicted"/>
<evidence type="ECO:0000313" key="2">
    <source>
        <dbReference type="EMBL" id="MCR2804444.1"/>
    </source>
</evidence>
<dbReference type="EMBL" id="JANIPJ010000006">
    <property type="protein sequence ID" value="MCR2804444.1"/>
    <property type="molecule type" value="Genomic_DNA"/>
</dbReference>
<evidence type="ECO:0008006" key="4">
    <source>
        <dbReference type="Google" id="ProtNLM"/>
    </source>
</evidence>
<feature type="region of interest" description="Disordered" evidence="1">
    <location>
        <begin position="302"/>
        <end position="342"/>
    </location>
</feature>
<organism evidence="2 3">
    <name type="scientific">Paenibacillus soyae</name>
    <dbReference type="NCBI Taxonomy" id="2969249"/>
    <lineage>
        <taxon>Bacteria</taxon>
        <taxon>Bacillati</taxon>
        <taxon>Bacillota</taxon>
        <taxon>Bacilli</taxon>
        <taxon>Bacillales</taxon>
        <taxon>Paenibacillaceae</taxon>
        <taxon>Paenibacillus</taxon>
    </lineage>
</organism>
<sequence>MNMLSEAAASRRLSIVMIGTTARADNPPLIIAPVRESSRFVACAFIIRHAEQLAQICSFADGKADYLFIDAESKSPDAASFVSLARSLARKSKVRTYKGNDVTALACDLLISSLLPDVSGARAAVIGAGNLGTKSALALAERGAHVNICRRDDKAPLLAEALNAISGKHTQGKIIAASNPLAAAEGARILIGFTQGYPVLTAEMIRSLSPHALIIDGGIGTLHEEAVHEANARGHLLYRLDVRIAFAHIVDGILSTEQFIENTSGRERRDGRYYVAGGVIGMKGDMVVDSIRHPKFVIGIADGKGGIDRGNQPARKKGATDHESNDDYRDAARDYPSKPNHT</sequence>
<dbReference type="Gene3D" id="3.40.50.720">
    <property type="entry name" value="NAD(P)-binding Rossmann-like Domain"/>
    <property type="match status" value="1"/>
</dbReference>